<dbReference type="Pfam" id="PF01548">
    <property type="entry name" value="DEDD_Tnp_IS110"/>
    <property type="match status" value="1"/>
</dbReference>
<evidence type="ECO:0000256" key="1">
    <source>
        <dbReference type="SAM" id="Coils"/>
    </source>
</evidence>
<dbReference type="PANTHER" id="PTHR33055">
    <property type="entry name" value="TRANSPOSASE FOR INSERTION SEQUENCE ELEMENT IS1111A"/>
    <property type="match status" value="1"/>
</dbReference>
<protein>
    <submittedName>
        <fullName evidence="4">Transposase</fullName>
    </submittedName>
</protein>
<dbReference type="GO" id="GO:0003677">
    <property type="term" value="F:DNA binding"/>
    <property type="evidence" value="ECO:0007669"/>
    <property type="project" value="InterPro"/>
</dbReference>
<sequence>MGAGGFFGGEGFALCTSDMLLAFMGVAHPPCNFPSPSFGCVLPCAVADVRPKPLRDTKPVAEPGCASAVPSNPNSRQGRLRVQSPLRQGWDKMDIIVGIDVSKDRLDVAVSPSGASFCVGNDDSGIEELARRLKAEKADLVALEATGGFETLAVAELAACDICVIVVNPAQVRAYANAIGRRAKTDAIDAALIAAFVTATKPQIRPLRDAQTQALSALVDRRRQIVQMIVAEENRLRMALEKTTRKSIKRLLDALRREMESIDADLDDHIRKSPLWRVREALLTSVPGVGRATARTLLAEMPELGSLDRRQIASLAGLAPWTRQSGKWKGKSFIGGVRSKVRAVLFMAALVASRHNPFLKAFRDRLVASGKPKIVAIVATMRKLLTILNAIIRENKPWQNA</sequence>
<dbReference type="Pfam" id="PF02371">
    <property type="entry name" value="Transposase_20"/>
    <property type="match status" value="1"/>
</dbReference>
<dbReference type="AlphaFoldDB" id="A0A1R3U3N5"/>
<dbReference type="InterPro" id="IPR047650">
    <property type="entry name" value="Transpos_IS110"/>
</dbReference>
<evidence type="ECO:0000259" key="2">
    <source>
        <dbReference type="Pfam" id="PF01548"/>
    </source>
</evidence>
<evidence type="ECO:0000313" key="4">
    <source>
        <dbReference type="EMBL" id="SCX36367.1"/>
    </source>
</evidence>
<dbReference type="EMBL" id="FMUE01000033">
    <property type="protein sequence ID" value="SCX36367.1"/>
    <property type="molecule type" value="Genomic_DNA"/>
</dbReference>
<feature type="domain" description="Transposase IS116/IS110/IS902 C-terminal" evidence="3">
    <location>
        <begin position="281"/>
        <end position="362"/>
    </location>
</feature>
<dbReference type="GO" id="GO:0006313">
    <property type="term" value="P:DNA transposition"/>
    <property type="evidence" value="ECO:0007669"/>
    <property type="project" value="InterPro"/>
</dbReference>
<keyword evidence="1" id="KW-0175">Coiled coil</keyword>
<dbReference type="Proteomes" id="UP000187891">
    <property type="component" value="Unassembled WGS sequence"/>
</dbReference>
<dbReference type="PANTHER" id="PTHR33055:SF13">
    <property type="entry name" value="TRANSPOSASE"/>
    <property type="match status" value="1"/>
</dbReference>
<evidence type="ECO:0000259" key="3">
    <source>
        <dbReference type="Pfam" id="PF02371"/>
    </source>
</evidence>
<dbReference type="InterPro" id="IPR003346">
    <property type="entry name" value="Transposase_20"/>
</dbReference>
<accession>A0A1R3U3N5</accession>
<dbReference type="GO" id="GO:0004803">
    <property type="term" value="F:transposase activity"/>
    <property type="evidence" value="ECO:0007669"/>
    <property type="project" value="InterPro"/>
</dbReference>
<proteinExistence type="predicted"/>
<organism evidence="4 5">
    <name type="scientific">Agrobacterium rosae</name>
    <dbReference type="NCBI Taxonomy" id="1972867"/>
    <lineage>
        <taxon>Bacteria</taxon>
        <taxon>Pseudomonadati</taxon>
        <taxon>Pseudomonadota</taxon>
        <taxon>Alphaproteobacteria</taxon>
        <taxon>Hyphomicrobiales</taxon>
        <taxon>Rhizobiaceae</taxon>
        <taxon>Rhizobium/Agrobacterium group</taxon>
        <taxon>Agrobacterium</taxon>
    </lineage>
</organism>
<gene>
    <name evidence="4" type="ORF">DSM25559_5449</name>
</gene>
<feature type="domain" description="Transposase IS110-like N-terminal" evidence="2">
    <location>
        <begin position="97"/>
        <end position="242"/>
    </location>
</feature>
<dbReference type="NCBIfam" id="NF033542">
    <property type="entry name" value="transpos_IS110"/>
    <property type="match status" value="1"/>
</dbReference>
<name>A0A1R3U3N5_9HYPH</name>
<feature type="coiled-coil region" evidence="1">
    <location>
        <begin position="245"/>
        <end position="272"/>
    </location>
</feature>
<reference evidence="5" key="1">
    <citation type="submission" date="2016-10" db="EMBL/GenBank/DDBJ databases">
        <authorList>
            <person name="Wibberg D."/>
        </authorList>
    </citation>
    <scope>NUCLEOTIDE SEQUENCE [LARGE SCALE GENOMIC DNA]</scope>
</reference>
<dbReference type="InterPro" id="IPR002525">
    <property type="entry name" value="Transp_IS110-like_N"/>
</dbReference>
<evidence type="ECO:0000313" key="5">
    <source>
        <dbReference type="Proteomes" id="UP000187891"/>
    </source>
</evidence>
<dbReference type="STRING" id="1907666.DSM25559_5449"/>